<keyword evidence="14" id="KW-0325">Glycoprotein</keyword>
<dbReference type="InterPro" id="IPR008271">
    <property type="entry name" value="Ser/Thr_kinase_AS"/>
</dbReference>
<comment type="caution">
    <text evidence="20">The sequence shown here is derived from an EMBL/GenBank/DDBJ whole genome shotgun (WGS) entry which is preliminary data.</text>
</comment>
<evidence type="ECO:0000256" key="7">
    <source>
        <dbReference type="ARBA" id="ARBA00022729"/>
    </source>
</evidence>
<evidence type="ECO:0000256" key="3">
    <source>
        <dbReference type="ARBA" id="ARBA00010217"/>
    </source>
</evidence>
<dbReference type="PROSITE" id="PS00107">
    <property type="entry name" value="PROTEIN_KINASE_ATP"/>
    <property type="match status" value="1"/>
</dbReference>
<evidence type="ECO:0000256" key="10">
    <source>
        <dbReference type="ARBA" id="ARBA00022840"/>
    </source>
</evidence>
<evidence type="ECO:0000313" key="21">
    <source>
        <dbReference type="Proteomes" id="UP001180020"/>
    </source>
</evidence>
<organism evidence="20 21">
    <name type="scientific">Acorus calamus</name>
    <name type="common">Sweet flag</name>
    <dbReference type="NCBI Taxonomy" id="4465"/>
    <lineage>
        <taxon>Eukaryota</taxon>
        <taxon>Viridiplantae</taxon>
        <taxon>Streptophyta</taxon>
        <taxon>Embryophyta</taxon>
        <taxon>Tracheophyta</taxon>
        <taxon>Spermatophyta</taxon>
        <taxon>Magnoliopsida</taxon>
        <taxon>Liliopsida</taxon>
        <taxon>Acoraceae</taxon>
        <taxon>Acorus</taxon>
    </lineage>
</organism>
<evidence type="ECO:0000256" key="12">
    <source>
        <dbReference type="ARBA" id="ARBA00023136"/>
    </source>
</evidence>
<comment type="similarity">
    <text evidence="3">In the C-terminal section; belongs to the protein kinase superfamily. Ser/Thr protein kinase family.</text>
</comment>
<evidence type="ECO:0000256" key="1">
    <source>
        <dbReference type="ARBA" id="ARBA00004251"/>
    </source>
</evidence>
<evidence type="ECO:0000259" key="19">
    <source>
        <dbReference type="PROSITE" id="PS50011"/>
    </source>
</evidence>
<evidence type="ECO:0000256" key="15">
    <source>
        <dbReference type="PROSITE-ProRule" id="PRU10141"/>
    </source>
</evidence>
<evidence type="ECO:0000256" key="9">
    <source>
        <dbReference type="ARBA" id="ARBA00022777"/>
    </source>
</evidence>
<evidence type="ECO:0000256" key="16">
    <source>
        <dbReference type="RuleBase" id="RU000304"/>
    </source>
</evidence>
<dbReference type="InterPro" id="IPR017441">
    <property type="entry name" value="Protein_kinase_ATP_BS"/>
</dbReference>
<dbReference type="GO" id="GO:0002229">
    <property type="term" value="P:defense response to oomycetes"/>
    <property type="evidence" value="ECO:0007669"/>
    <property type="project" value="UniProtKB-ARBA"/>
</dbReference>
<dbReference type="PANTHER" id="PTHR45631:SF68">
    <property type="entry name" value="REPEAT FAMILY PROTEIN, PUTATIVE, EXPRESSED-RELATED"/>
    <property type="match status" value="1"/>
</dbReference>
<keyword evidence="4" id="KW-1003">Cell membrane</keyword>
<keyword evidence="11 18" id="KW-1133">Transmembrane helix</keyword>
<keyword evidence="7" id="KW-0732">Signal</keyword>
<dbReference type="PROSITE" id="PS50011">
    <property type="entry name" value="PROTEIN_KINASE_DOM"/>
    <property type="match status" value="1"/>
</dbReference>
<evidence type="ECO:0000256" key="6">
    <source>
        <dbReference type="ARBA" id="ARBA00022692"/>
    </source>
</evidence>
<feature type="binding site" evidence="15">
    <location>
        <position position="162"/>
    </location>
    <ligand>
        <name>ATP</name>
        <dbReference type="ChEBI" id="CHEBI:30616"/>
    </ligand>
</feature>
<sequence length="445" mass="49615">MNGQLVLSFGGNPGLCVSESCTYKKKKKKNIWIIVVASSAAVVALVILSIISLASWKKFRSAQGIGTIATQEEVHINRVNLGGSNPQREITDNAFKFHNSSSADGLTTKGEGRDGLFHLDNWELMDDDVVKMTNNFEREIGKGGFGTVYLGKKDDGTQVAVKRLKEMSQLQGSKMFLNEARLLTRVRHKHIVPFIGFCNGVYRCLIYKYMSGGNLRDYLSDNRGAMDWLVRLKIALDVAKGLEYLHNGCEELIVHRDIKPENILLNEKMEAKIADFGLGKMFSDEDFTQTLSSIKGTIGYLDPEYLQCCSNLRERSDIYSFGVVLLQLITGKPVYIVEAGLKAMHITEWVDMKFEIRDIVDKRLDGNYHKVSLQKAMDLAKKCTSLKSDSRPSMEYVMADLSVCWEIEKARAMTLNSTGETSSGNVCSLGSNRSGETSSGTNFSR</sequence>
<comment type="similarity">
    <text evidence="2">In the N-terminal section; belongs to the leguminous lectin family.</text>
</comment>
<evidence type="ECO:0000256" key="8">
    <source>
        <dbReference type="ARBA" id="ARBA00022741"/>
    </source>
</evidence>
<keyword evidence="16" id="KW-0723">Serine/threonine-protein kinase</keyword>
<dbReference type="FunFam" id="1.10.510.10:FF:000240">
    <property type="entry name" value="Lectin-domain containing receptor kinase A4.3"/>
    <property type="match status" value="1"/>
</dbReference>
<keyword evidence="12 18" id="KW-0472">Membrane</keyword>
<comment type="similarity">
    <text evidence="16">Belongs to the protein kinase superfamily.</text>
</comment>
<proteinExistence type="inferred from homology"/>
<dbReference type="Gene3D" id="1.10.510.10">
    <property type="entry name" value="Transferase(Phosphotransferase) domain 1"/>
    <property type="match status" value="1"/>
</dbReference>
<gene>
    <name evidence="20" type="ORF">QJS10_CPB18g00943</name>
</gene>
<dbReference type="PROSITE" id="PS00108">
    <property type="entry name" value="PROTEIN_KINASE_ST"/>
    <property type="match status" value="1"/>
</dbReference>
<evidence type="ECO:0000256" key="2">
    <source>
        <dbReference type="ARBA" id="ARBA00008536"/>
    </source>
</evidence>
<reference evidence="20" key="2">
    <citation type="submission" date="2023-06" db="EMBL/GenBank/DDBJ databases">
        <authorList>
            <person name="Ma L."/>
            <person name="Liu K.-W."/>
            <person name="Li Z."/>
            <person name="Hsiao Y.-Y."/>
            <person name="Qi Y."/>
            <person name="Fu T."/>
            <person name="Tang G."/>
            <person name="Zhang D."/>
            <person name="Sun W.-H."/>
            <person name="Liu D.-K."/>
            <person name="Li Y."/>
            <person name="Chen G.-Z."/>
            <person name="Liu X.-D."/>
            <person name="Liao X.-Y."/>
            <person name="Jiang Y.-T."/>
            <person name="Yu X."/>
            <person name="Hao Y."/>
            <person name="Huang J."/>
            <person name="Zhao X.-W."/>
            <person name="Ke S."/>
            <person name="Chen Y.-Y."/>
            <person name="Wu W.-L."/>
            <person name="Hsu J.-L."/>
            <person name="Lin Y.-F."/>
            <person name="Huang M.-D."/>
            <person name="Li C.-Y."/>
            <person name="Huang L."/>
            <person name="Wang Z.-W."/>
            <person name="Zhao X."/>
            <person name="Zhong W.-Y."/>
            <person name="Peng D.-H."/>
            <person name="Ahmad S."/>
            <person name="Lan S."/>
            <person name="Zhang J.-S."/>
            <person name="Tsai W.-C."/>
            <person name="Van De Peer Y."/>
            <person name="Liu Z.-J."/>
        </authorList>
    </citation>
    <scope>NUCLEOTIDE SEQUENCE</scope>
    <source>
        <strain evidence="20">CP</strain>
        <tissue evidence="20">Leaves</tissue>
    </source>
</reference>
<protein>
    <submittedName>
        <fullName evidence="20">LRR receptor-like serine/threonine-protein kinase</fullName>
    </submittedName>
</protein>
<evidence type="ECO:0000256" key="14">
    <source>
        <dbReference type="ARBA" id="ARBA00023180"/>
    </source>
</evidence>
<reference evidence="20" key="1">
    <citation type="journal article" date="2023" name="Nat. Commun.">
        <title>Diploid and tetraploid genomes of Acorus and the evolution of monocots.</title>
        <authorList>
            <person name="Ma L."/>
            <person name="Liu K.W."/>
            <person name="Li Z."/>
            <person name="Hsiao Y.Y."/>
            <person name="Qi Y."/>
            <person name="Fu T."/>
            <person name="Tang G.D."/>
            <person name="Zhang D."/>
            <person name="Sun W.H."/>
            <person name="Liu D.K."/>
            <person name="Li Y."/>
            <person name="Chen G.Z."/>
            <person name="Liu X.D."/>
            <person name="Liao X.Y."/>
            <person name="Jiang Y.T."/>
            <person name="Yu X."/>
            <person name="Hao Y."/>
            <person name="Huang J."/>
            <person name="Zhao X.W."/>
            <person name="Ke S."/>
            <person name="Chen Y.Y."/>
            <person name="Wu W.L."/>
            <person name="Hsu J.L."/>
            <person name="Lin Y.F."/>
            <person name="Huang M.D."/>
            <person name="Li C.Y."/>
            <person name="Huang L."/>
            <person name="Wang Z.W."/>
            <person name="Zhao X."/>
            <person name="Zhong W.Y."/>
            <person name="Peng D.H."/>
            <person name="Ahmad S."/>
            <person name="Lan S."/>
            <person name="Zhang J.S."/>
            <person name="Tsai W.C."/>
            <person name="Van de Peer Y."/>
            <person name="Liu Z.J."/>
        </authorList>
    </citation>
    <scope>NUCLEOTIDE SEQUENCE</scope>
    <source>
        <strain evidence="20">CP</strain>
    </source>
</reference>
<feature type="domain" description="Protein kinase" evidence="19">
    <location>
        <begin position="134"/>
        <end position="403"/>
    </location>
</feature>
<keyword evidence="13 20" id="KW-0675">Receptor</keyword>
<comment type="subcellular location">
    <subcellularLocation>
        <location evidence="1">Cell membrane</location>
        <topology evidence="1">Single-pass type I membrane protein</topology>
    </subcellularLocation>
</comment>
<dbReference type="PANTHER" id="PTHR45631">
    <property type="entry name" value="OS07G0107800 PROTEIN-RELATED"/>
    <property type="match status" value="1"/>
</dbReference>
<feature type="transmembrane region" description="Helical" evidence="18">
    <location>
        <begin position="31"/>
        <end position="56"/>
    </location>
</feature>
<evidence type="ECO:0000256" key="13">
    <source>
        <dbReference type="ARBA" id="ARBA00023170"/>
    </source>
</evidence>
<evidence type="ECO:0000313" key="20">
    <source>
        <dbReference type="EMBL" id="KAK1289019.1"/>
    </source>
</evidence>
<dbReference type="InterPro" id="IPR011009">
    <property type="entry name" value="Kinase-like_dom_sf"/>
</dbReference>
<keyword evidence="21" id="KW-1185">Reference proteome</keyword>
<keyword evidence="8 15" id="KW-0547">Nucleotide-binding</keyword>
<evidence type="ECO:0000256" key="11">
    <source>
        <dbReference type="ARBA" id="ARBA00022989"/>
    </source>
</evidence>
<keyword evidence="9 20" id="KW-0418">Kinase</keyword>
<dbReference type="GO" id="GO:0004674">
    <property type="term" value="F:protein serine/threonine kinase activity"/>
    <property type="evidence" value="ECO:0007669"/>
    <property type="project" value="UniProtKB-KW"/>
</dbReference>
<name>A0AAV9CJS8_ACOCL</name>
<evidence type="ECO:0000256" key="18">
    <source>
        <dbReference type="SAM" id="Phobius"/>
    </source>
</evidence>
<dbReference type="SMART" id="SM00220">
    <property type="entry name" value="S_TKc"/>
    <property type="match status" value="1"/>
</dbReference>
<evidence type="ECO:0000256" key="5">
    <source>
        <dbReference type="ARBA" id="ARBA00022679"/>
    </source>
</evidence>
<dbReference type="InterPro" id="IPR000719">
    <property type="entry name" value="Prot_kinase_dom"/>
</dbReference>
<keyword evidence="6 18" id="KW-0812">Transmembrane</keyword>
<keyword evidence="5" id="KW-0808">Transferase</keyword>
<accession>A0AAV9CJS8</accession>
<dbReference type="AlphaFoldDB" id="A0AAV9CJS8"/>
<dbReference type="Gene3D" id="3.30.200.20">
    <property type="entry name" value="Phosphorylase Kinase, domain 1"/>
    <property type="match status" value="1"/>
</dbReference>
<keyword evidence="10 15" id="KW-0067">ATP-binding</keyword>
<evidence type="ECO:0000256" key="17">
    <source>
        <dbReference type="SAM" id="MobiDB-lite"/>
    </source>
</evidence>
<dbReference type="Proteomes" id="UP001180020">
    <property type="component" value="Unassembled WGS sequence"/>
</dbReference>
<dbReference type="SUPFAM" id="SSF56112">
    <property type="entry name" value="Protein kinase-like (PK-like)"/>
    <property type="match status" value="1"/>
</dbReference>
<dbReference type="GO" id="GO:0005524">
    <property type="term" value="F:ATP binding"/>
    <property type="evidence" value="ECO:0007669"/>
    <property type="project" value="UniProtKB-UniRule"/>
</dbReference>
<dbReference type="EMBL" id="JAUJYO010000018">
    <property type="protein sequence ID" value="KAK1289019.1"/>
    <property type="molecule type" value="Genomic_DNA"/>
</dbReference>
<evidence type="ECO:0000256" key="4">
    <source>
        <dbReference type="ARBA" id="ARBA00022475"/>
    </source>
</evidence>
<dbReference type="GO" id="GO:0005886">
    <property type="term" value="C:plasma membrane"/>
    <property type="evidence" value="ECO:0007669"/>
    <property type="project" value="UniProtKB-SubCell"/>
</dbReference>
<feature type="region of interest" description="Disordered" evidence="17">
    <location>
        <begin position="417"/>
        <end position="445"/>
    </location>
</feature>
<dbReference type="Pfam" id="PF00069">
    <property type="entry name" value="Pkinase"/>
    <property type="match status" value="1"/>
</dbReference>
<dbReference type="CDD" id="cd14066">
    <property type="entry name" value="STKc_IRAK"/>
    <property type="match status" value="1"/>
</dbReference>